<keyword evidence="12" id="KW-0808">Transferase</keyword>
<dbReference type="InterPro" id="IPR017958">
    <property type="entry name" value="Gln-tRNA_amidoTrfase_suB_CS"/>
</dbReference>
<keyword evidence="6 10" id="KW-0648">Protein biosynthesis</keyword>
<accession>A0A235BW45</accession>
<gene>
    <name evidence="10" type="primary">gatB</name>
    <name evidence="13" type="ORF">CH333_02560</name>
    <name evidence="12" type="ORF">CH333_03405</name>
</gene>
<comment type="subunit">
    <text evidence="2 10">Heterotrimer of A, B and C subunits.</text>
</comment>
<dbReference type="Proteomes" id="UP000215215">
    <property type="component" value="Unassembled WGS sequence"/>
</dbReference>
<dbReference type="EC" id="6.3.5.-" evidence="10"/>
<dbReference type="Pfam" id="PF02934">
    <property type="entry name" value="GatB_N"/>
    <property type="match status" value="1"/>
</dbReference>
<dbReference type="GO" id="GO:0005524">
    <property type="term" value="F:ATP binding"/>
    <property type="evidence" value="ECO:0007669"/>
    <property type="project" value="UniProtKB-KW"/>
</dbReference>
<evidence type="ECO:0000256" key="9">
    <source>
        <dbReference type="ARBA" id="ARBA00047913"/>
    </source>
</evidence>
<dbReference type="EMBL" id="NOZQ01000066">
    <property type="protein sequence ID" value="OYD16446.1"/>
    <property type="molecule type" value="Genomic_DNA"/>
</dbReference>
<dbReference type="InterPro" id="IPR014746">
    <property type="entry name" value="Gln_synth/guanido_kin_cat_dom"/>
</dbReference>
<dbReference type="InterPro" id="IPR018027">
    <property type="entry name" value="Asn/Gln_amidotransferase"/>
</dbReference>
<dbReference type="InterPro" id="IPR023168">
    <property type="entry name" value="GatB_Yqey_C_2"/>
</dbReference>
<dbReference type="GO" id="GO:0006412">
    <property type="term" value="P:translation"/>
    <property type="evidence" value="ECO:0007669"/>
    <property type="project" value="UniProtKB-UniRule"/>
</dbReference>
<evidence type="ECO:0000256" key="1">
    <source>
        <dbReference type="ARBA" id="ARBA00005306"/>
    </source>
</evidence>
<keyword evidence="5 10" id="KW-0067">ATP-binding</keyword>
<comment type="similarity">
    <text evidence="1 10">Belongs to the GatB/GatE family. GatB subfamily.</text>
</comment>
<evidence type="ECO:0000256" key="8">
    <source>
        <dbReference type="ARBA" id="ARBA00047380"/>
    </source>
</evidence>
<dbReference type="InterPro" id="IPR017959">
    <property type="entry name" value="Asn/Gln-tRNA_amidoTrfase_suB/E"/>
</dbReference>
<evidence type="ECO:0000256" key="5">
    <source>
        <dbReference type="ARBA" id="ARBA00022840"/>
    </source>
</evidence>
<organism evidence="12 14">
    <name type="scientific">candidate division WOR-3 bacterium JGI_Cruoil_03_44_89</name>
    <dbReference type="NCBI Taxonomy" id="1973748"/>
    <lineage>
        <taxon>Bacteria</taxon>
        <taxon>Bacteria division WOR-3</taxon>
    </lineage>
</organism>
<dbReference type="NCBIfam" id="TIGR00133">
    <property type="entry name" value="gatB"/>
    <property type="match status" value="1"/>
</dbReference>
<evidence type="ECO:0000256" key="3">
    <source>
        <dbReference type="ARBA" id="ARBA00022598"/>
    </source>
</evidence>
<name>A0A235BW45_UNCW3</name>
<dbReference type="NCBIfam" id="NF004012">
    <property type="entry name" value="PRK05477.1-2"/>
    <property type="match status" value="1"/>
</dbReference>
<evidence type="ECO:0000256" key="6">
    <source>
        <dbReference type="ARBA" id="ARBA00022917"/>
    </source>
</evidence>
<evidence type="ECO:0000256" key="2">
    <source>
        <dbReference type="ARBA" id="ARBA00011123"/>
    </source>
</evidence>
<evidence type="ECO:0000313" key="14">
    <source>
        <dbReference type="Proteomes" id="UP000215215"/>
    </source>
</evidence>
<sequence length="470" mass="53970">MREYEAVIGMELHIQLKTMTKLFCSCPVESESEANTLICPVCAGFPGTLPVLNEEAVKLAVRTALALGCGVNRISIFSRKNYFYPDLPKGYQITQYEHPLAENGKLIMGNRAIRIRRIHLEEDSGKLIHTKDATLIDLNRAGVPLVEIVTEPDIRSAKKAYTYIIRLREILRYIGVSNADMEKGEFRCEPNVSVHRKGEPFGTRREIKNLNSIRQVEESLRYEIEQQINMLEKGKKIRRATLLWDVKEKITREMRMKETEEDYRYFDEPDLPPLCIPDSFISEQRNYIGELPEERRERMHKQYGLPCNDVDTLASRKALADYFEDVIKITKDPRLTAGFILVELLGFLNENSIKIENNPISHEHLSELITLMKKGIITRTVARSILPQIGEGKPPTKVVKKLGLEKIEGKKVIDNIIQDILNEYVDEVKRYREGKSGLFDFFVGEVMKTTKGKANPRVVGKLLKEHLNKI</sequence>
<proteinExistence type="inferred from homology"/>
<dbReference type="Gene3D" id="1.10.150.380">
    <property type="entry name" value="GatB domain, N-terminal subdomain"/>
    <property type="match status" value="1"/>
</dbReference>
<dbReference type="InterPro" id="IPR042114">
    <property type="entry name" value="GatB_C_1"/>
</dbReference>
<evidence type="ECO:0000256" key="7">
    <source>
        <dbReference type="ARBA" id="ARBA00024799"/>
    </source>
</evidence>
<dbReference type="SUPFAM" id="SSF55931">
    <property type="entry name" value="Glutamine synthetase/guanido kinase"/>
    <property type="match status" value="1"/>
</dbReference>
<dbReference type="PROSITE" id="PS01234">
    <property type="entry name" value="GATB"/>
    <property type="match status" value="1"/>
</dbReference>
<reference evidence="12 14" key="1">
    <citation type="submission" date="2017-07" db="EMBL/GenBank/DDBJ databases">
        <title>Recovery of genomes from metagenomes via a dereplication, aggregation, and scoring strategy.</title>
        <authorList>
            <person name="Sieber C.M."/>
            <person name="Probst A.J."/>
            <person name="Sharrar A."/>
            <person name="Thomas B.C."/>
            <person name="Hess M."/>
            <person name="Tringe S.G."/>
            <person name="Banfield J.F."/>
        </authorList>
    </citation>
    <scope>NUCLEOTIDE SEQUENCE [LARGE SCALE GENOMIC DNA]</scope>
    <source>
        <strain evidence="12">JGI_Cruoil_03_44_89</strain>
    </source>
</reference>
<evidence type="ECO:0000259" key="11">
    <source>
        <dbReference type="SMART" id="SM00845"/>
    </source>
</evidence>
<dbReference type="EMBL" id="NOZQ01000050">
    <property type="protein sequence ID" value="OYD16814.1"/>
    <property type="molecule type" value="Genomic_DNA"/>
</dbReference>
<evidence type="ECO:0000313" key="13">
    <source>
        <dbReference type="EMBL" id="OYD16814.1"/>
    </source>
</evidence>
<dbReference type="GO" id="GO:0050567">
    <property type="term" value="F:glutaminyl-tRNA synthase (glutamine-hydrolyzing) activity"/>
    <property type="evidence" value="ECO:0007669"/>
    <property type="project" value="UniProtKB-UniRule"/>
</dbReference>
<dbReference type="InterPro" id="IPR004413">
    <property type="entry name" value="GatB"/>
</dbReference>
<dbReference type="NCBIfam" id="NF004014">
    <property type="entry name" value="PRK05477.1-4"/>
    <property type="match status" value="1"/>
</dbReference>
<dbReference type="SMART" id="SM00845">
    <property type="entry name" value="GatB_Yqey"/>
    <property type="match status" value="1"/>
</dbReference>
<feature type="domain" description="Asn/Gln amidotransferase" evidence="11">
    <location>
        <begin position="321"/>
        <end position="467"/>
    </location>
</feature>
<dbReference type="AlphaFoldDB" id="A0A235BW45"/>
<evidence type="ECO:0000256" key="10">
    <source>
        <dbReference type="HAMAP-Rule" id="MF_00121"/>
    </source>
</evidence>
<comment type="function">
    <text evidence="7 10">Allows the formation of correctly charged Asn-tRNA(Asn) or Gln-tRNA(Gln) through the transamidation of misacylated Asp-tRNA(Asn) or Glu-tRNA(Gln) in organisms which lack either or both of asparaginyl-tRNA or glutaminyl-tRNA synthetases. The reaction takes place in the presence of glutamine and ATP through an activated phospho-Asp-tRNA(Asn) or phospho-Glu-tRNA(Gln).</text>
</comment>
<dbReference type="PANTHER" id="PTHR11659">
    <property type="entry name" value="GLUTAMYL-TRNA GLN AMIDOTRANSFERASE SUBUNIT B MITOCHONDRIAL AND PROKARYOTIC PET112-RELATED"/>
    <property type="match status" value="1"/>
</dbReference>
<dbReference type="Pfam" id="PF02637">
    <property type="entry name" value="GatB_Yqey"/>
    <property type="match status" value="1"/>
</dbReference>
<dbReference type="GO" id="GO:0016740">
    <property type="term" value="F:transferase activity"/>
    <property type="evidence" value="ECO:0007669"/>
    <property type="project" value="UniProtKB-KW"/>
</dbReference>
<evidence type="ECO:0000256" key="4">
    <source>
        <dbReference type="ARBA" id="ARBA00022741"/>
    </source>
</evidence>
<protein>
    <recommendedName>
        <fullName evidence="10">Aspartyl/glutamyl-tRNA(Asn/Gln) amidotransferase subunit B</fullName>
        <shortName evidence="10">Asp/Glu-ADT subunit B</shortName>
        <ecNumber evidence="10">6.3.5.-</ecNumber>
    </recommendedName>
</protein>
<evidence type="ECO:0000313" key="12">
    <source>
        <dbReference type="EMBL" id="OYD16446.1"/>
    </source>
</evidence>
<keyword evidence="4 10" id="KW-0547">Nucleotide-binding</keyword>
<dbReference type="InterPro" id="IPR003789">
    <property type="entry name" value="Asn/Gln_tRNA_amidoTrase-B-like"/>
</dbReference>
<dbReference type="InterPro" id="IPR006075">
    <property type="entry name" value="Asn/Gln-tRNA_Trfase_suB/E_cat"/>
</dbReference>
<dbReference type="FunFam" id="1.10.10.410:FF:000001">
    <property type="entry name" value="Aspartyl/glutamyl-tRNA(Asn/Gln) amidotransferase subunit B"/>
    <property type="match status" value="1"/>
</dbReference>
<dbReference type="SUPFAM" id="SSF89095">
    <property type="entry name" value="GatB/YqeY motif"/>
    <property type="match status" value="1"/>
</dbReference>
<dbReference type="Gene3D" id="1.10.10.410">
    <property type="match status" value="1"/>
</dbReference>
<comment type="catalytic activity">
    <reaction evidence="9 10">
        <text>L-glutamyl-tRNA(Gln) + L-glutamine + ATP + H2O = L-glutaminyl-tRNA(Gln) + L-glutamate + ADP + phosphate + H(+)</text>
        <dbReference type="Rhea" id="RHEA:17521"/>
        <dbReference type="Rhea" id="RHEA-COMP:9681"/>
        <dbReference type="Rhea" id="RHEA-COMP:9684"/>
        <dbReference type="ChEBI" id="CHEBI:15377"/>
        <dbReference type="ChEBI" id="CHEBI:15378"/>
        <dbReference type="ChEBI" id="CHEBI:29985"/>
        <dbReference type="ChEBI" id="CHEBI:30616"/>
        <dbReference type="ChEBI" id="CHEBI:43474"/>
        <dbReference type="ChEBI" id="CHEBI:58359"/>
        <dbReference type="ChEBI" id="CHEBI:78520"/>
        <dbReference type="ChEBI" id="CHEBI:78521"/>
        <dbReference type="ChEBI" id="CHEBI:456216"/>
    </reaction>
</comment>
<keyword evidence="3 10" id="KW-0436">Ligase</keyword>
<dbReference type="PANTHER" id="PTHR11659:SF0">
    <property type="entry name" value="GLUTAMYL-TRNA(GLN) AMIDOTRANSFERASE SUBUNIT B, MITOCHONDRIAL"/>
    <property type="match status" value="1"/>
</dbReference>
<comment type="caution">
    <text evidence="12">The sequence shown here is derived from an EMBL/GenBank/DDBJ whole genome shotgun (WGS) entry which is preliminary data.</text>
</comment>
<dbReference type="HAMAP" id="MF_00121">
    <property type="entry name" value="GatB"/>
    <property type="match status" value="1"/>
</dbReference>
<comment type="catalytic activity">
    <reaction evidence="8 10">
        <text>L-aspartyl-tRNA(Asn) + L-glutamine + ATP + H2O = L-asparaginyl-tRNA(Asn) + L-glutamate + ADP + phosphate + 2 H(+)</text>
        <dbReference type="Rhea" id="RHEA:14513"/>
        <dbReference type="Rhea" id="RHEA-COMP:9674"/>
        <dbReference type="Rhea" id="RHEA-COMP:9677"/>
        <dbReference type="ChEBI" id="CHEBI:15377"/>
        <dbReference type="ChEBI" id="CHEBI:15378"/>
        <dbReference type="ChEBI" id="CHEBI:29985"/>
        <dbReference type="ChEBI" id="CHEBI:30616"/>
        <dbReference type="ChEBI" id="CHEBI:43474"/>
        <dbReference type="ChEBI" id="CHEBI:58359"/>
        <dbReference type="ChEBI" id="CHEBI:78515"/>
        <dbReference type="ChEBI" id="CHEBI:78516"/>
        <dbReference type="ChEBI" id="CHEBI:456216"/>
    </reaction>
</comment>
<dbReference type="GO" id="GO:0070681">
    <property type="term" value="P:glutaminyl-tRNAGln biosynthesis via transamidation"/>
    <property type="evidence" value="ECO:0007669"/>
    <property type="project" value="TreeGrafter"/>
</dbReference>